<dbReference type="KEGG" id="tbw:NCTC13354_01749"/>
<dbReference type="RefSeq" id="WP_126417061.1">
    <property type="nucleotide sequence ID" value="NZ_LR134476.1"/>
</dbReference>
<dbReference type="CDD" id="cd05827">
    <property type="entry name" value="Sortase_C"/>
    <property type="match status" value="1"/>
</dbReference>
<dbReference type="NCBIfam" id="NF033745">
    <property type="entry name" value="class_C_sortase"/>
    <property type="match status" value="1"/>
</dbReference>
<feature type="compositionally biased region" description="Basic and acidic residues" evidence="3">
    <location>
        <begin position="297"/>
        <end position="313"/>
    </location>
</feature>
<gene>
    <name evidence="5" type="ORF">NCTC13354_01749</name>
</gene>
<evidence type="ECO:0000256" key="1">
    <source>
        <dbReference type="ARBA" id="ARBA00022801"/>
    </source>
</evidence>
<dbReference type="GO" id="GO:0016787">
    <property type="term" value="F:hydrolase activity"/>
    <property type="evidence" value="ECO:0007669"/>
    <property type="project" value="UniProtKB-KW"/>
</dbReference>
<evidence type="ECO:0000256" key="4">
    <source>
        <dbReference type="SAM" id="Phobius"/>
    </source>
</evidence>
<dbReference type="NCBIfam" id="TIGR01076">
    <property type="entry name" value="sortase_fam"/>
    <property type="match status" value="1"/>
</dbReference>
<keyword evidence="6" id="KW-1185">Reference proteome</keyword>
<evidence type="ECO:0000313" key="5">
    <source>
        <dbReference type="EMBL" id="VEI14018.1"/>
    </source>
</evidence>
<keyword evidence="4" id="KW-0812">Transmembrane</keyword>
<dbReference type="SUPFAM" id="SSF63817">
    <property type="entry name" value="Sortase"/>
    <property type="match status" value="1"/>
</dbReference>
<evidence type="ECO:0000256" key="3">
    <source>
        <dbReference type="SAM" id="MobiDB-lite"/>
    </source>
</evidence>
<keyword evidence="4" id="KW-0472">Membrane</keyword>
<evidence type="ECO:0000313" key="6">
    <source>
        <dbReference type="Proteomes" id="UP000269542"/>
    </source>
</evidence>
<dbReference type="InterPro" id="IPR005754">
    <property type="entry name" value="Sortase"/>
</dbReference>
<dbReference type="Proteomes" id="UP000269542">
    <property type="component" value="Chromosome"/>
</dbReference>
<feature type="active site" description="Proton donor/acceptor" evidence="2">
    <location>
        <position position="162"/>
    </location>
</feature>
<sequence length="313" mass="34131">MNTTPIRRAWKPSPTLVIGVVFAFVGLLLGTYPFASSWLNEVNQSHAASRYVEEVSDDSLQKSELAKAEQYNKALNMGVDLLSNERIPTSSGQLADNDLDYYSILSSSPSKIMSRLRIETIGVDLPIYHGTDDDTLLKGAGHLEGSSLPVGGENTHSVITAHRGLANATMFDNLPKLEVGDTFTLETFGRILTYKVTKISTVEPEDTESLRVDSGHDLVTLVTCTPLGVNTHRVLVTGERIWPTPAADLARAGEPTHPGFPMWAVVFVLGTVGLGVLLWKLGYEKPRSESETYANKPAKDQADRPARHRADAC</sequence>
<feature type="region of interest" description="Disordered" evidence="3">
    <location>
        <begin position="289"/>
        <end position="313"/>
    </location>
</feature>
<name>A0A3S4V820_9ACTO</name>
<feature type="active site" description="Acyl-thioester intermediate" evidence="2">
    <location>
        <position position="224"/>
    </location>
</feature>
<feature type="transmembrane region" description="Helical" evidence="4">
    <location>
        <begin position="16"/>
        <end position="35"/>
    </location>
</feature>
<dbReference type="Gene3D" id="2.40.260.10">
    <property type="entry name" value="Sortase"/>
    <property type="match status" value="1"/>
</dbReference>
<dbReference type="InterPro" id="IPR023365">
    <property type="entry name" value="Sortase_dom-sf"/>
</dbReference>
<dbReference type="EMBL" id="LR134476">
    <property type="protein sequence ID" value="VEI14018.1"/>
    <property type="molecule type" value="Genomic_DNA"/>
</dbReference>
<dbReference type="OrthoDB" id="5242161at2"/>
<feature type="transmembrane region" description="Helical" evidence="4">
    <location>
        <begin position="260"/>
        <end position="279"/>
    </location>
</feature>
<dbReference type="InterPro" id="IPR042002">
    <property type="entry name" value="Sortase_C"/>
</dbReference>
<reference evidence="5 6" key="1">
    <citation type="submission" date="2018-12" db="EMBL/GenBank/DDBJ databases">
        <authorList>
            <consortium name="Pathogen Informatics"/>
        </authorList>
    </citation>
    <scope>NUCLEOTIDE SEQUENCE [LARGE SCALE GENOMIC DNA]</scope>
    <source>
        <strain evidence="5 6">NCTC13354</strain>
    </source>
</reference>
<accession>A0A3S4V820</accession>
<dbReference type="Pfam" id="PF04203">
    <property type="entry name" value="Sortase"/>
    <property type="match status" value="1"/>
</dbReference>
<dbReference type="AlphaFoldDB" id="A0A3S4V820"/>
<proteinExistence type="predicted"/>
<protein>
    <submittedName>
        <fullName evidence="5">Sortase (Surface protein transpeptidase)</fullName>
    </submittedName>
</protein>
<keyword evidence="4" id="KW-1133">Transmembrane helix</keyword>
<keyword evidence="1" id="KW-0378">Hydrolase</keyword>
<organism evidence="5 6">
    <name type="scientific">Trueperella bialowiezensis</name>
    <dbReference type="NCBI Taxonomy" id="312285"/>
    <lineage>
        <taxon>Bacteria</taxon>
        <taxon>Bacillati</taxon>
        <taxon>Actinomycetota</taxon>
        <taxon>Actinomycetes</taxon>
        <taxon>Actinomycetales</taxon>
        <taxon>Actinomycetaceae</taxon>
        <taxon>Trueperella</taxon>
    </lineage>
</organism>
<evidence type="ECO:0000256" key="2">
    <source>
        <dbReference type="PIRSR" id="PIRSR605754-1"/>
    </source>
</evidence>